<dbReference type="SUPFAM" id="SSF54523">
    <property type="entry name" value="Pili subunits"/>
    <property type="match status" value="1"/>
</dbReference>
<dbReference type="EMBL" id="MFCP01000004">
    <property type="protein sequence ID" value="OGE29570.1"/>
    <property type="molecule type" value="Genomic_DNA"/>
</dbReference>
<dbReference type="Pfam" id="PF07963">
    <property type="entry name" value="N_methyl"/>
    <property type="match status" value="1"/>
</dbReference>
<dbReference type="PROSITE" id="PS00409">
    <property type="entry name" value="PROKAR_NTER_METHYL"/>
    <property type="match status" value="1"/>
</dbReference>
<keyword evidence="1" id="KW-0472">Membrane</keyword>
<dbReference type="Proteomes" id="UP000177555">
    <property type="component" value="Unassembled WGS sequence"/>
</dbReference>
<keyword evidence="1" id="KW-1133">Transmembrane helix</keyword>
<proteinExistence type="predicted"/>
<dbReference type="Gene3D" id="3.30.700.10">
    <property type="entry name" value="Glycoprotein, Type 4 Pilin"/>
    <property type="match status" value="1"/>
</dbReference>
<dbReference type="InterPro" id="IPR045584">
    <property type="entry name" value="Pilin-like"/>
</dbReference>
<evidence type="ECO:0000313" key="2">
    <source>
        <dbReference type="EMBL" id="OGE29570.1"/>
    </source>
</evidence>
<keyword evidence="1" id="KW-0812">Transmembrane</keyword>
<evidence type="ECO:0008006" key="4">
    <source>
        <dbReference type="Google" id="ProtNLM"/>
    </source>
</evidence>
<dbReference type="InterPro" id="IPR012902">
    <property type="entry name" value="N_methyl_site"/>
</dbReference>
<accession>A0A1F5JMB0</accession>
<dbReference type="AlphaFoldDB" id="A0A1F5JMB0"/>
<evidence type="ECO:0000313" key="3">
    <source>
        <dbReference type="Proteomes" id="UP000177555"/>
    </source>
</evidence>
<sequence>MKKFLPTFKDPRGFTLIELMIVITIIGILSLVAVGMYNSVQSKARDSKRRGDIDAISRVLEVNKGATAYQPLAKTQFAGGVVPTDSSDRTPQYCILATNNTIPKPTVWDNTQCPDTFYAISSGQPDNSPTNFQVCALLEIGTNPDNIYCVSSQQ</sequence>
<gene>
    <name evidence="2" type="ORF">A2867_00210</name>
</gene>
<organism evidence="2 3">
    <name type="scientific">Candidatus Daviesbacteria bacterium RIFCSPHIGHO2_01_FULL_40_11</name>
    <dbReference type="NCBI Taxonomy" id="1797762"/>
    <lineage>
        <taxon>Bacteria</taxon>
        <taxon>Candidatus Daviesiibacteriota</taxon>
    </lineage>
</organism>
<comment type="caution">
    <text evidence="2">The sequence shown here is derived from an EMBL/GenBank/DDBJ whole genome shotgun (WGS) entry which is preliminary data.</text>
</comment>
<name>A0A1F5JMB0_9BACT</name>
<evidence type="ECO:0000256" key="1">
    <source>
        <dbReference type="SAM" id="Phobius"/>
    </source>
</evidence>
<protein>
    <recommendedName>
        <fullName evidence="4">Type II secretion system protein GspG C-terminal domain-containing protein</fullName>
    </recommendedName>
</protein>
<reference evidence="2 3" key="1">
    <citation type="journal article" date="2016" name="Nat. Commun.">
        <title>Thousands of microbial genomes shed light on interconnected biogeochemical processes in an aquifer system.</title>
        <authorList>
            <person name="Anantharaman K."/>
            <person name="Brown C.T."/>
            <person name="Hug L.A."/>
            <person name="Sharon I."/>
            <person name="Castelle C.J."/>
            <person name="Probst A.J."/>
            <person name="Thomas B.C."/>
            <person name="Singh A."/>
            <person name="Wilkins M.J."/>
            <person name="Karaoz U."/>
            <person name="Brodie E.L."/>
            <person name="Williams K.H."/>
            <person name="Hubbard S.S."/>
            <person name="Banfield J.F."/>
        </authorList>
    </citation>
    <scope>NUCLEOTIDE SEQUENCE [LARGE SCALE GENOMIC DNA]</scope>
</reference>
<feature type="transmembrane region" description="Helical" evidence="1">
    <location>
        <begin position="20"/>
        <end position="40"/>
    </location>
</feature>
<dbReference type="NCBIfam" id="TIGR02532">
    <property type="entry name" value="IV_pilin_GFxxxE"/>
    <property type="match status" value="1"/>
</dbReference>